<sequence>MVHGFVLKEKRTVKEIAAVASIYEHEKTGARVLSIVNDDENKVFGITFRTPPKDSTGVAHILEHSVLCGSRKYPVKEPFVELLKGSLQTFLNAMTFPDKTCYPVASQNVQDFYNLIDVYLDAVLYPRITPEIFQQEGWHYELEHPDDPLGYKGVVFNEMKGVYSSPDSLLGEYSQHAVFPDTLYALESGGHPEHIPELTYEAFRDFHATYYHPSNAWIYFYGNDDPDKRLEILGTYLDDFSAKKVTSSIPLQPIKKLGDIRRHAFAAGEGQDKGMTTLNWLLCETTHARENLSLRILEYILVGMPGSPLRKALIDSGLGEDLAGFGLEDELRQMVFSTGLKGIDPRDASRVRELVMNTLRDIRDQGIGEDLIEAGINTIEFALRENNTGSYPRGLLVMLRSLSTWLYDGDPLELVGFESVLTSIKESLAKGEKLFENLITSYFLDNPHLVQVVLEPDRELGAILEARESKRLADVKKDMTPEDLQDVIAGTAKLKELQARPDAPEDLATIPVLTKSELEPGIKTIPLVEESMYSTRVLFHDLETSGIVYTDLVLDLHHMVQKYLPYIPLFGRALFEMGTDTEDYVQFGKRIRRKTGGIGAAPFTASVLGERDGFCKLILRGKAMAGNVKDLMDIARDALLRVKLDDKERFRQIVTEEKAGLERSLVPSGHAFATLRVCSRFNEADWAREQMGGISYLFFLRFLLDKIDTDWETVLGSLREIQFALVDAASMVVNVTTSASIWKDVKGHVETFLQKMPERGLSRNTWLPVCSQANEGLIMPAMVNYVAKGTDLYAGGYEYHGSVNVITKYLRTSWLWEQVRVLGGAYGGFCGFDRQSGLMTFGSYRDPNILSTLEAFDKCADFLATADLDQAEIDKGVIGAIGGMDQYQLPDAQGFSSMIRFLTKVTDEERQTIRDQILATDKSHFRAFGEVLAKCVQRGFVSVLGSAEGIEGAREKAGLEEVFEVL</sequence>
<dbReference type="Pfam" id="PF05193">
    <property type="entry name" value="Peptidase_M16_C"/>
    <property type="match status" value="1"/>
</dbReference>
<comment type="caution">
    <text evidence="2">The sequence shown here is derived from an EMBL/GenBank/DDBJ whole genome shotgun (WGS) entry which is preliminary data.</text>
</comment>
<feature type="domain" description="Peptidase M16C associated" evidence="1">
    <location>
        <begin position="454"/>
        <end position="703"/>
    </location>
</feature>
<dbReference type="InterPro" id="IPR007863">
    <property type="entry name" value="Peptidase_M16_C"/>
</dbReference>
<accession>A0A194AEU2</accession>
<organism evidence="2 3">
    <name type="scientific">Desulfoplanes formicivorans</name>
    <dbReference type="NCBI Taxonomy" id="1592317"/>
    <lineage>
        <taxon>Bacteria</taxon>
        <taxon>Pseudomonadati</taxon>
        <taxon>Thermodesulfobacteriota</taxon>
        <taxon>Desulfovibrionia</taxon>
        <taxon>Desulfovibrionales</taxon>
        <taxon>Desulfoplanaceae</taxon>
        <taxon>Desulfoplanes</taxon>
    </lineage>
</organism>
<evidence type="ECO:0000259" key="1">
    <source>
        <dbReference type="SMART" id="SM01264"/>
    </source>
</evidence>
<dbReference type="OrthoDB" id="9762027at2"/>
<protein>
    <submittedName>
        <fullName evidence="2">Peptidase M16</fullName>
    </submittedName>
</protein>
<dbReference type="STRING" id="1592317.DPF_0547"/>
<dbReference type="Gene3D" id="3.30.830.10">
    <property type="entry name" value="Metalloenzyme, LuxS/M16 peptidase-like"/>
    <property type="match status" value="4"/>
</dbReference>
<dbReference type="AlphaFoldDB" id="A0A194AEU2"/>
<dbReference type="GO" id="GO:0016485">
    <property type="term" value="P:protein processing"/>
    <property type="evidence" value="ECO:0007669"/>
    <property type="project" value="TreeGrafter"/>
</dbReference>
<evidence type="ECO:0000313" key="3">
    <source>
        <dbReference type="Proteomes" id="UP000095200"/>
    </source>
</evidence>
<dbReference type="PANTHER" id="PTHR43016">
    <property type="entry name" value="PRESEQUENCE PROTEASE"/>
    <property type="match status" value="1"/>
</dbReference>
<dbReference type="SMART" id="SM01264">
    <property type="entry name" value="M16C_associated"/>
    <property type="match status" value="1"/>
</dbReference>
<dbReference type="FunFam" id="3.30.830.10:FF:000034">
    <property type="entry name" value="presequence protease 1, chloroplastic/mitochondrial"/>
    <property type="match status" value="1"/>
</dbReference>
<dbReference type="Proteomes" id="UP000095200">
    <property type="component" value="Unassembled WGS sequence"/>
</dbReference>
<reference evidence="3" key="1">
    <citation type="submission" date="2016-06" db="EMBL/GenBank/DDBJ databases">
        <title>Draft genome sequence of Desulfoplanes formicivorans strain Pf12B.</title>
        <authorList>
            <person name="Watanabe M."/>
            <person name="Kojima H."/>
            <person name="Fukui M."/>
        </authorList>
    </citation>
    <scope>NUCLEOTIDE SEQUENCE [LARGE SCALE GENOMIC DNA]</scope>
    <source>
        <strain evidence="3">Pf12B</strain>
    </source>
</reference>
<dbReference type="EMBL" id="BDFE01000008">
    <property type="protein sequence ID" value="GAU07848.1"/>
    <property type="molecule type" value="Genomic_DNA"/>
</dbReference>
<evidence type="ECO:0000313" key="2">
    <source>
        <dbReference type="EMBL" id="GAU07848.1"/>
    </source>
</evidence>
<name>A0A194AEU2_9BACT</name>
<dbReference type="GO" id="GO:0004222">
    <property type="term" value="F:metalloendopeptidase activity"/>
    <property type="evidence" value="ECO:0007669"/>
    <property type="project" value="TreeGrafter"/>
</dbReference>
<dbReference type="InterPro" id="IPR011765">
    <property type="entry name" value="Pept_M16_N"/>
</dbReference>
<gene>
    <name evidence="2" type="ORF">DPF_0547</name>
</gene>
<dbReference type="GO" id="GO:0046872">
    <property type="term" value="F:metal ion binding"/>
    <property type="evidence" value="ECO:0007669"/>
    <property type="project" value="InterPro"/>
</dbReference>
<dbReference type="SUPFAM" id="SSF63411">
    <property type="entry name" value="LuxS/MPP-like metallohydrolase"/>
    <property type="match status" value="4"/>
</dbReference>
<dbReference type="InterPro" id="IPR013578">
    <property type="entry name" value="Peptidase_M16C_assoc"/>
</dbReference>
<keyword evidence="3" id="KW-1185">Reference proteome</keyword>
<dbReference type="Pfam" id="PF22516">
    <property type="entry name" value="PreP_C"/>
    <property type="match status" value="1"/>
</dbReference>
<dbReference type="PANTHER" id="PTHR43016:SF13">
    <property type="entry name" value="PRESEQUENCE PROTEASE, MITOCHONDRIAL"/>
    <property type="match status" value="1"/>
</dbReference>
<dbReference type="InterPro" id="IPR011249">
    <property type="entry name" value="Metalloenz_LuxS/M16"/>
</dbReference>
<dbReference type="InterPro" id="IPR055130">
    <property type="entry name" value="PreP_C"/>
</dbReference>
<proteinExistence type="predicted"/>
<dbReference type="RefSeq" id="WP_069857353.1">
    <property type="nucleotide sequence ID" value="NZ_BDFE01000008.1"/>
</dbReference>
<dbReference type="Pfam" id="PF08367">
    <property type="entry name" value="M16C_assoc"/>
    <property type="match status" value="1"/>
</dbReference>
<dbReference type="Pfam" id="PF00675">
    <property type="entry name" value="Peptidase_M16"/>
    <property type="match status" value="1"/>
</dbReference>